<dbReference type="PANTHER" id="PTHR46005:SF4">
    <property type="entry name" value="RHO GTPASE-ACTIVATING PROTEIN 190"/>
    <property type="match status" value="1"/>
</dbReference>
<dbReference type="InterPro" id="IPR051978">
    <property type="entry name" value="Rho-GAP_domain"/>
</dbReference>
<dbReference type="GO" id="GO:0005096">
    <property type="term" value="F:GTPase activator activity"/>
    <property type="evidence" value="ECO:0007669"/>
    <property type="project" value="TreeGrafter"/>
</dbReference>
<evidence type="ECO:0000259" key="1">
    <source>
        <dbReference type="PROSITE" id="PS50238"/>
    </source>
</evidence>
<dbReference type="AlphaFoldDB" id="A0A0B1SLT3"/>
<dbReference type="PANTHER" id="PTHR46005">
    <property type="entry name" value="RHO GTPASE-ACTIVATING PROTEIN 190"/>
    <property type="match status" value="1"/>
</dbReference>
<organism evidence="2 3">
    <name type="scientific">Oesophagostomum dentatum</name>
    <name type="common">Nodular worm</name>
    <dbReference type="NCBI Taxonomy" id="61180"/>
    <lineage>
        <taxon>Eukaryota</taxon>
        <taxon>Metazoa</taxon>
        <taxon>Ecdysozoa</taxon>
        <taxon>Nematoda</taxon>
        <taxon>Chromadorea</taxon>
        <taxon>Rhabditida</taxon>
        <taxon>Rhabditina</taxon>
        <taxon>Rhabditomorpha</taxon>
        <taxon>Strongyloidea</taxon>
        <taxon>Strongylidae</taxon>
        <taxon>Oesophagostomum</taxon>
    </lineage>
</organism>
<evidence type="ECO:0000313" key="3">
    <source>
        <dbReference type="Proteomes" id="UP000053660"/>
    </source>
</evidence>
<dbReference type="SMART" id="SM00324">
    <property type="entry name" value="RhoGAP"/>
    <property type="match status" value="1"/>
</dbReference>
<dbReference type="PROSITE" id="PS50238">
    <property type="entry name" value="RHOGAP"/>
    <property type="match status" value="1"/>
</dbReference>
<accession>A0A0B1SLT3</accession>
<dbReference type="SUPFAM" id="SSF48350">
    <property type="entry name" value="GTPase activation domain, GAP"/>
    <property type="match status" value="1"/>
</dbReference>
<evidence type="ECO:0000313" key="2">
    <source>
        <dbReference type="EMBL" id="KHJ84125.1"/>
    </source>
</evidence>
<dbReference type="Proteomes" id="UP000053660">
    <property type="component" value="Unassembled WGS sequence"/>
</dbReference>
<feature type="non-terminal residue" evidence="2">
    <location>
        <position position="132"/>
    </location>
</feature>
<dbReference type="OrthoDB" id="5873004at2759"/>
<gene>
    <name evidence="2" type="ORF">OESDEN_16165</name>
</gene>
<dbReference type="Gene3D" id="1.10.555.10">
    <property type="entry name" value="Rho GTPase activation protein"/>
    <property type="match status" value="1"/>
</dbReference>
<keyword evidence="3" id="KW-1185">Reference proteome</keyword>
<protein>
    <submittedName>
        <fullName evidence="2">RhoGAP domain protein</fullName>
    </submittedName>
</protein>
<dbReference type="InterPro" id="IPR008936">
    <property type="entry name" value="Rho_GTPase_activation_prot"/>
</dbReference>
<dbReference type="GO" id="GO:0008361">
    <property type="term" value="P:regulation of cell size"/>
    <property type="evidence" value="ECO:0007669"/>
    <property type="project" value="TreeGrafter"/>
</dbReference>
<dbReference type="GO" id="GO:0007266">
    <property type="term" value="P:Rho protein signal transduction"/>
    <property type="evidence" value="ECO:0007669"/>
    <property type="project" value="TreeGrafter"/>
</dbReference>
<dbReference type="Pfam" id="PF00620">
    <property type="entry name" value="RhoGAP"/>
    <property type="match status" value="1"/>
</dbReference>
<dbReference type="InterPro" id="IPR000198">
    <property type="entry name" value="RhoGAP_dom"/>
</dbReference>
<feature type="domain" description="Rho-GAP" evidence="1">
    <location>
        <begin position="1"/>
        <end position="132"/>
    </location>
</feature>
<sequence>MVTEEGGLEMEGLYRVPGNQAQLSELEKAFREKGDVDIGSLDMPVHVVATAVKTFFSSLAEPLIPSDLHNDILECIDQPEVIERLHAVMSRLAPVNQNVLCYFTSHLRRVASSPSTAMDFHNLSKVLFPTLF</sequence>
<dbReference type="GO" id="GO:0050770">
    <property type="term" value="P:regulation of axonogenesis"/>
    <property type="evidence" value="ECO:0007669"/>
    <property type="project" value="TreeGrafter"/>
</dbReference>
<name>A0A0B1SLT3_OESDE</name>
<dbReference type="GO" id="GO:0005829">
    <property type="term" value="C:cytosol"/>
    <property type="evidence" value="ECO:0007669"/>
    <property type="project" value="TreeGrafter"/>
</dbReference>
<proteinExistence type="predicted"/>
<dbReference type="EMBL" id="KN570046">
    <property type="protein sequence ID" value="KHJ84125.1"/>
    <property type="molecule type" value="Genomic_DNA"/>
</dbReference>
<reference evidence="2 3" key="1">
    <citation type="submission" date="2014-03" db="EMBL/GenBank/DDBJ databases">
        <title>Draft genome of the hookworm Oesophagostomum dentatum.</title>
        <authorList>
            <person name="Mitreva M."/>
        </authorList>
    </citation>
    <scope>NUCLEOTIDE SEQUENCE [LARGE SCALE GENOMIC DNA]</scope>
    <source>
        <strain evidence="2 3">OD-Hann</strain>
    </source>
</reference>